<evidence type="ECO:0000256" key="1">
    <source>
        <dbReference type="ARBA" id="ARBA00009600"/>
    </source>
</evidence>
<dbReference type="EMBL" id="JACHBU010000002">
    <property type="protein sequence ID" value="MBB6507501.1"/>
    <property type="molecule type" value="Genomic_DNA"/>
</dbReference>
<dbReference type="InterPro" id="IPR003774">
    <property type="entry name" value="AlgH-like"/>
</dbReference>
<dbReference type="Pfam" id="PF02622">
    <property type="entry name" value="DUF179"/>
    <property type="match status" value="1"/>
</dbReference>
<evidence type="ECO:0000256" key="2">
    <source>
        <dbReference type="HAMAP-Rule" id="MF_00758"/>
    </source>
</evidence>
<dbReference type="NCBIfam" id="NF001268">
    <property type="entry name" value="PRK00228.1-4"/>
    <property type="match status" value="1"/>
</dbReference>
<dbReference type="SUPFAM" id="SSF143456">
    <property type="entry name" value="VC0467-like"/>
    <property type="match status" value="1"/>
</dbReference>
<keyword evidence="4" id="KW-1185">Reference proteome</keyword>
<dbReference type="HAMAP" id="MF_00758">
    <property type="entry name" value="UPF0301"/>
    <property type="match status" value="1"/>
</dbReference>
<dbReference type="AlphaFoldDB" id="A0A7X0JH55"/>
<organism evidence="3 4">
    <name type="scientific">Rhizobium soli</name>
    <dbReference type="NCBI Taxonomy" id="424798"/>
    <lineage>
        <taxon>Bacteria</taxon>
        <taxon>Pseudomonadati</taxon>
        <taxon>Pseudomonadota</taxon>
        <taxon>Alphaproteobacteria</taxon>
        <taxon>Hyphomicrobiales</taxon>
        <taxon>Rhizobiaceae</taxon>
        <taxon>Rhizobium/Agrobacterium group</taxon>
        <taxon>Rhizobium</taxon>
    </lineage>
</organism>
<reference evidence="3 4" key="1">
    <citation type="submission" date="2020-08" db="EMBL/GenBank/DDBJ databases">
        <title>The Agave Microbiome: Exploring the role of microbial communities in plant adaptations to desert environments.</title>
        <authorList>
            <person name="Partida-Martinez L.P."/>
        </authorList>
    </citation>
    <scope>NUCLEOTIDE SEQUENCE [LARGE SCALE GENOMIC DNA]</scope>
    <source>
        <strain evidence="3 4">AS3.12</strain>
    </source>
</reference>
<gene>
    <name evidence="3" type="ORF">F4695_000833</name>
</gene>
<accession>A0A7X0JH55</accession>
<comment type="caution">
    <text evidence="3">The sequence shown here is derived from an EMBL/GenBank/DDBJ whole genome shotgun (WGS) entry which is preliminary data.</text>
</comment>
<proteinExistence type="inferred from homology"/>
<dbReference type="GO" id="GO:0005829">
    <property type="term" value="C:cytosol"/>
    <property type="evidence" value="ECO:0007669"/>
    <property type="project" value="TreeGrafter"/>
</dbReference>
<evidence type="ECO:0000313" key="4">
    <source>
        <dbReference type="Proteomes" id="UP000585437"/>
    </source>
</evidence>
<comment type="similarity">
    <text evidence="1 2">Belongs to the UPF0301 (AlgH) family.</text>
</comment>
<dbReference type="PANTHER" id="PTHR30327:SF1">
    <property type="entry name" value="UPF0301 PROTEIN YQGE"/>
    <property type="match status" value="1"/>
</dbReference>
<dbReference type="Proteomes" id="UP000585437">
    <property type="component" value="Unassembled WGS sequence"/>
</dbReference>
<dbReference type="Gene3D" id="3.40.1740.10">
    <property type="entry name" value="VC0467-like"/>
    <property type="match status" value="1"/>
</dbReference>
<evidence type="ECO:0000313" key="3">
    <source>
        <dbReference type="EMBL" id="MBB6507501.1"/>
    </source>
</evidence>
<protein>
    <recommendedName>
        <fullName evidence="2">UPF0301 protein F4695_000833</fullName>
    </recommendedName>
</protein>
<sequence length="210" mass="22555">MMAFSLLSGAQDDGGKGGRERGFLDGQFLIAMPSMQDTNFSRTVIYVCAHSPAGAMGFIINRAQEISFTEVLRHLKLLDEHEIIALPHECREFPILSGGPVETGRGFVLHSDDFSSESSIPVSDDISLTATLDIIRAICDGRGPSRATMLLGYAGWGAGQLEREISSNGWLNCPASEDLIFGTTLEDKYERALASMGVTPAMLSSDAGHA</sequence>
<dbReference type="PANTHER" id="PTHR30327">
    <property type="entry name" value="UNCHARACTERIZED PROTEIN YQGE"/>
    <property type="match status" value="1"/>
</dbReference>
<name>A0A7X0JH55_9HYPH</name>